<dbReference type="EMBL" id="JH159156">
    <property type="protein sequence ID" value="EGZ13162.1"/>
    <property type="molecule type" value="Genomic_DNA"/>
</dbReference>
<organism evidence="2 3">
    <name type="scientific">Phytophthora sojae (strain P6497)</name>
    <name type="common">Soybean stem and root rot agent</name>
    <name type="synonym">Phytophthora megasperma f. sp. glycines</name>
    <dbReference type="NCBI Taxonomy" id="1094619"/>
    <lineage>
        <taxon>Eukaryota</taxon>
        <taxon>Sar</taxon>
        <taxon>Stramenopiles</taxon>
        <taxon>Oomycota</taxon>
        <taxon>Peronosporomycetes</taxon>
        <taxon>Peronosporales</taxon>
        <taxon>Peronosporaceae</taxon>
        <taxon>Phytophthora</taxon>
    </lineage>
</organism>
<dbReference type="Proteomes" id="UP000002640">
    <property type="component" value="Unassembled WGS sequence"/>
</dbReference>
<dbReference type="OMA" id="GQIPCLY"/>
<dbReference type="GO" id="GO:0007096">
    <property type="term" value="P:regulation of exit from mitosis"/>
    <property type="evidence" value="ECO:0007669"/>
    <property type="project" value="InterPro"/>
</dbReference>
<feature type="compositionally biased region" description="Polar residues" evidence="1">
    <location>
        <begin position="218"/>
        <end position="232"/>
    </location>
</feature>
<dbReference type="GeneID" id="20643985"/>
<proteinExistence type="predicted"/>
<reference evidence="2 3" key="1">
    <citation type="journal article" date="2006" name="Science">
        <title>Phytophthora genome sequences uncover evolutionary origins and mechanisms of pathogenesis.</title>
        <authorList>
            <person name="Tyler B.M."/>
            <person name="Tripathy S."/>
            <person name="Zhang X."/>
            <person name="Dehal P."/>
            <person name="Jiang R.H."/>
            <person name="Aerts A."/>
            <person name="Arredondo F.D."/>
            <person name="Baxter L."/>
            <person name="Bensasson D."/>
            <person name="Beynon J.L."/>
            <person name="Chapman J."/>
            <person name="Damasceno C.M."/>
            <person name="Dorrance A.E."/>
            <person name="Dou D."/>
            <person name="Dickerman A.W."/>
            <person name="Dubchak I.L."/>
            <person name="Garbelotto M."/>
            <person name="Gijzen M."/>
            <person name="Gordon S.G."/>
            <person name="Govers F."/>
            <person name="Grunwald N.J."/>
            <person name="Huang W."/>
            <person name="Ivors K.L."/>
            <person name="Jones R.W."/>
            <person name="Kamoun S."/>
            <person name="Krampis K."/>
            <person name="Lamour K.H."/>
            <person name="Lee M.K."/>
            <person name="McDonald W.H."/>
            <person name="Medina M."/>
            <person name="Meijer H.J."/>
            <person name="Nordberg E.K."/>
            <person name="Maclean D.J."/>
            <person name="Ospina-Giraldo M.D."/>
            <person name="Morris P.F."/>
            <person name="Phuntumart V."/>
            <person name="Putnam N.H."/>
            <person name="Rash S."/>
            <person name="Rose J.K."/>
            <person name="Sakihama Y."/>
            <person name="Salamov A.A."/>
            <person name="Savidor A."/>
            <person name="Scheuring C.F."/>
            <person name="Smith B.M."/>
            <person name="Sobral B.W."/>
            <person name="Terry A."/>
            <person name="Torto-Alalibo T.A."/>
            <person name="Win J."/>
            <person name="Xu Z."/>
            <person name="Zhang H."/>
            <person name="Grigoriev I.V."/>
            <person name="Rokhsar D.S."/>
            <person name="Boore J.L."/>
        </authorList>
    </citation>
    <scope>NUCLEOTIDE SEQUENCE [LARGE SCALE GENOMIC DNA]</scope>
    <source>
        <strain evidence="2 3">P6497</strain>
    </source>
</reference>
<feature type="region of interest" description="Disordered" evidence="1">
    <location>
        <begin position="110"/>
        <end position="140"/>
    </location>
</feature>
<dbReference type="InterPro" id="IPR009511">
    <property type="entry name" value="MAD1/Cdc20-bound-Mad2-bd"/>
</dbReference>
<dbReference type="Gene3D" id="3.30.900.20">
    <property type="match status" value="1"/>
</dbReference>
<dbReference type="PANTHER" id="PTHR15681:SF1">
    <property type="entry name" value="MAD2L1-BINDING PROTEIN"/>
    <property type="match status" value="1"/>
</dbReference>
<dbReference type="InParanoid" id="G4ZTI4"/>
<name>G4ZTI4_PHYSP</name>
<evidence type="ECO:0000256" key="1">
    <source>
        <dbReference type="SAM" id="MobiDB-lite"/>
    </source>
</evidence>
<dbReference type="RefSeq" id="XP_009530591.1">
    <property type="nucleotide sequence ID" value="XM_009532296.1"/>
</dbReference>
<evidence type="ECO:0000313" key="2">
    <source>
        <dbReference type="EMBL" id="EGZ13162.1"/>
    </source>
</evidence>
<feature type="compositionally biased region" description="Polar residues" evidence="1">
    <location>
        <begin position="110"/>
        <end position="122"/>
    </location>
</feature>
<evidence type="ECO:0000313" key="3">
    <source>
        <dbReference type="Proteomes" id="UP000002640"/>
    </source>
</evidence>
<dbReference type="KEGG" id="psoj:PHYSODRAFT_316525"/>
<sequence>MTAQLVKYLLFMRGQIPCLYDELLRVVESYQLQQRQGQVGGNRRRRLLMGIKKAVKCAGAAEPLFYEQLDAIFSLKVQRVALVFGASMMSSREAVVVDFDEVDAEVNDQDFLSQSSTASPQTDAEDASMEDSSQTLIPLSPPMGREKLMRLCAQKLIHALHTHSMGAFSSALPTTKLHIAVLAERQSTRIPGFLPKQHFKLRLPKDKGGVRTHYVTISSGGVGSNKSSQQDTRPTKSDAFCTMENESSEANGGAPLELLSSAQQAAVDTTDACMVWYVLEKPIPGFSGTIDILEGQ</sequence>
<dbReference type="PANTHER" id="PTHR15681">
    <property type="entry name" value="MAD2L1-BINDING PROTEIN"/>
    <property type="match status" value="1"/>
</dbReference>
<feature type="region of interest" description="Disordered" evidence="1">
    <location>
        <begin position="218"/>
        <end position="237"/>
    </location>
</feature>
<dbReference type="AlphaFoldDB" id="G4ZTI4"/>
<gene>
    <name evidence="2" type="ORF">PHYSODRAFT_316525</name>
</gene>
<dbReference type="GO" id="GO:0005634">
    <property type="term" value="C:nucleus"/>
    <property type="evidence" value="ECO:0007669"/>
    <property type="project" value="InterPro"/>
</dbReference>
<protein>
    <submittedName>
        <fullName evidence="2">Uncharacterized protein</fullName>
    </submittedName>
</protein>
<dbReference type="InterPro" id="IPR053729">
    <property type="entry name" value="MAD2L1BP_domain_sf"/>
</dbReference>
<accession>G4ZTI4</accession>
<keyword evidence="3" id="KW-1185">Reference proteome</keyword>